<dbReference type="RefSeq" id="WP_318533334.1">
    <property type="nucleotide sequence ID" value="NZ_CP014859.1"/>
</dbReference>
<dbReference type="EMBL" id="CP014859">
    <property type="protein sequence ID" value="AOS61493.1"/>
    <property type="molecule type" value="Genomic_DNA"/>
</dbReference>
<accession>A0AAC9HLJ0</accession>
<dbReference type="Proteomes" id="UP000095210">
    <property type="component" value="Chromosome"/>
</dbReference>
<dbReference type="KEGG" id="ahm:TL08_03305"/>
<evidence type="ECO:0000313" key="1">
    <source>
        <dbReference type="EMBL" id="AOS61493.1"/>
    </source>
</evidence>
<evidence type="ECO:0008006" key="3">
    <source>
        <dbReference type="Google" id="ProtNLM"/>
    </source>
</evidence>
<evidence type="ECO:0000313" key="2">
    <source>
        <dbReference type="Proteomes" id="UP000095210"/>
    </source>
</evidence>
<name>A0AAC9HLJ0_9PSEU</name>
<dbReference type="InterPro" id="IPR046828">
    <property type="entry name" value="RepSA"/>
</dbReference>
<keyword evidence="2" id="KW-1185">Reference proteome</keyword>
<reference evidence="2" key="1">
    <citation type="submission" date="2016-03" db="EMBL/GenBank/DDBJ databases">
        <title>Complete genome sequence of the type strain Actinoalloteichus hymeniacidonis DSM 45092.</title>
        <authorList>
            <person name="Schaffert L."/>
            <person name="Albersmeier A."/>
            <person name="Winkler A."/>
            <person name="Kalinowski J."/>
            <person name="Zotchev S."/>
            <person name="Ruckert C."/>
        </authorList>
    </citation>
    <scope>NUCLEOTIDE SEQUENCE [LARGE SCALE GENOMIC DNA]</scope>
    <source>
        <strain evidence="2">HPA177(T) (DSM 45092(T))</strain>
    </source>
</reference>
<dbReference type="AlphaFoldDB" id="A0AAC9HLJ0"/>
<protein>
    <recommendedName>
        <fullName evidence="3">Replication initiation protein</fullName>
    </recommendedName>
</protein>
<gene>
    <name evidence="1" type="ORF">TL08_03305</name>
</gene>
<organism evidence="1 2">
    <name type="scientific">Actinoalloteichus hymeniacidonis</name>
    <dbReference type="NCBI Taxonomy" id="340345"/>
    <lineage>
        <taxon>Bacteria</taxon>
        <taxon>Bacillati</taxon>
        <taxon>Actinomycetota</taxon>
        <taxon>Actinomycetes</taxon>
        <taxon>Pseudonocardiales</taxon>
        <taxon>Pseudonocardiaceae</taxon>
        <taxon>Actinoalloteichus</taxon>
    </lineage>
</organism>
<sequence>MSPLSTVEQRIQQRVQAIDYRHWRAKVTAVGGCSAPVRLGGAFQLQNLQGAVLEHRGGELFSPCGNRRESVCPSCSDRYSADAFHLMRAGLSGGAKDVPIDVRERPRLFVTLTAPSFGPVHSRRTSARGRTMPCRCGDYHHPDDPRIGAPLDPDSYDYRGAVLWQGNASTLWARTMTRLRRLVAHAAGLTVRDFPDHARLSYAKVAEYQRRGLVHFHAVLRLDGPEGAADRSPDWATTDLLTRAVQKAAHTAEYRDKFTGLTFSWGDQVDVRPIRADQASEVEDARGGISEGGLAAYVAKYATKGTGKSEAADRPIRSQAHLDALDVSPHHRRMMQTAWDLGGIPALGHLRHWAHMLGFRGHFLSKSKKYSTTFKRLREDRREYRLNELLNTLGVERDSVVVVNSWEFLGTGYRSDAEREIAEGIYEGQRAQRQQKYQQEGNQQ</sequence>
<proteinExistence type="predicted"/>
<dbReference type="Pfam" id="PF20199">
    <property type="entry name" value="RepSA"/>
    <property type="match status" value="1"/>
</dbReference>